<dbReference type="Proteomes" id="UP000663870">
    <property type="component" value="Unassembled WGS sequence"/>
</dbReference>
<dbReference type="AlphaFoldDB" id="A0A814HR15"/>
<evidence type="ECO:0000313" key="3">
    <source>
        <dbReference type="Proteomes" id="UP000663870"/>
    </source>
</evidence>
<dbReference type="EMBL" id="CAJNOL010000335">
    <property type="protein sequence ID" value="CAF1012766.1"/>
    <property type="molecule type" value="Genomic_DNA"/>
</dbReference>
<keyword evidence="3" id="KW-1185">Reference proteome</keyword>
<sequence length="291" mass="32915">MAEANLNYQIIKTTHAAREADDQRIENRKKNLIILILQWLVDEGYIESARQLECETNLDVSKYDVCDNIDLYTIIQEYESYFYVKFNRYPKLTKKHGPSTAAFMNKISSKISNAQPSNRRPQIPPIPRIISNGTESSTSPLNRLPSAGEALRRNASTGRVNQSNSDKFSAHSTPPSGLQRQSSTQPSVNNSNNHSTNSLEEMNLSFMKVLPVKSSANEQQQQQQQQQQQNGNKKKNTIVDSRPILNDTMRVNVADSIDPTDRLLKPLGGYIGYSSEWRELAQVISRVSQTR</sequence>
<feature type="region of interest" description="Disordered" evidence="1">
    <location>
        <begin position="110"/>
        <end position="197"/>
    </location>
</feature>
<evidence type="ECO:0000256" key="1">
    <source>
        <dbReference type="SAM" id="MobiDB-lite"/>
    </source>
</evidence>
<feature type="compositionally biased region" description="Low complexity" evidence="1">
    <location>
        <begin position="187"/>
        <end position="197"/>
    </location>
</feature>
<evidence type="ECO:0008006" key="4">
    <source>
        <dbReference type="Google" id="ProtNLM"/>
    </source>
</evidence>
<dbReference type="PROSITE" id="PS50896">
    <property type="entry name" value="LISH"/>
    <property type="match status" value="1"/>
</dbReference>
<feature type="compositionally biased region" description="Polar residues" evidence="1">
    <location>
        <begin position="154"/>
        <end position="186"/>
    </location>
</feature>
<feature type="region of interest" description="Disordered" evidence="1">
    <location>
        <begin position="213"/>
        <end position="241"/>
    </location>
</feature>
<dbReference type="InterPro" id="IPR006594">
    <property type="entry name" value="LisH"/>
</dbReference>
<feature type="compositionally biased region" description="Low complexity" evidence="1">
    <location>
        <begin position="219"/>
        <end position="229"/>
    </location>
</feature>
<proteinExistence type="predicted"/>
<accession>A0A814HR15</accession>
<name>A0A814HR15_9BILA</name>
<protein>
    <recommendedName>
        <fullName evidence="4">LisH domain-containing protein</fullName>
    </recommendedName>
</protein>
<gene>
    <name evidence="2" type="ORF">JXQ802_LOCUS14751</name>
</gene>
<evidence type="ECO:0000313" key="2">
    <source>
        <dbReference type="EMBL" id="CAF1012766.1"/>
    </source>
</evidence>
<comment type="caution">
    <text evidence="2">The sequence shown here is derived from an EMBL/GenBank/DDBJ whole genome shotgun (WGS) entry which is preliminary data.</text>
</comment>
<organism evidence="2 3">
    <name type="scientific">Rotaria sordida</name>
    <dbReference type="NCBI Taxonomy" id="392033"/>
    <lineage>
        <taxon>Eukaryota</taxon>
        <taxon>Metazoa</taxon>
        <taxon>Spiralia</taxon>
        <taxon>Gnathifera</taxon>
        <taxon>Rotifera</taxon>
        <taxon>Eurotatoria</taxon>
        <taxon>Bdelloidea</taxon>
        <taxon>Philodinida</taxon>
        <taxon>Philodinidae</taxon>
        <taxon>Rotaria</taxon>
    </lineage>
</organism>
<reference evidence="2" key="1">
    <citation type="submission" date="2021-02" db="EMBL/GenBank/DDBJ databases">
        <authorList>
            <person name="Nowell W R."/>
        </authorList>
    </citation>
    <scope>NUCLEOTIDE SEQUENCE</scope>
</reference>